<dbReference type="Gene3D" id="2.120.10.30">
    <property type="entry name" value="TolB, C-terminal domain"/>
    <property type="match status" value="2"/>
</dbReference>
<dbReference type="SUPFAM" id="SSF57845">
    <property type="entry name" value="B-box zinc-binding domain"/>
    <property type="match status" value="1"/>
</dbReference>
<keyword evidence="1" id="KW-0479">Metal-binding</keyword>
<gene>
    <name evidence="10" type="ORF">PEVE_00025753</name>
</gene>
<feature type="repeat" description="NHL" evidence="7">
    <location>
        <begin position="669"/>
        <end position="703"/>
    </location>
</feature>
<evidence type="ECO:0000313" key="10">
    <source>
        <dbReference type="EMBL" id="CAH3193394.1"/>
    </source>
</evidence>
<feature type="repeat" description="NHL" evidence="7">
    <location>
        <begin position="749"/>
        <end position="788"/>
    </location>
</feature>
<sequence length="830" mass="93181">MASVVPASSSTKETTNYARLCRVLVDVGTCALRDCFDAICKPPTLQTVLAANQPTLQNLRKRRIINVTQWGKLFPAIPSSVSSKNFDITLLTILLRNICGLVPPVTGWDVLPASTDISREADIARIKHLRNTVYAHAESASVDAATFNKLWREIRDTLERLGGVTFKVAIDNLEVCCMDPDMELHYKELLLQWKNDENNIKDELKDIGVDIKVIGIDIKEISTDIKTLTKRFDDLVASNGSSARETGDGLELMGKLDTSSVCREKFHENELLSSFCTQCKVCICDKCKQTRHNQHNTVSIHQAAEQHKVDIEEIVEEMKREIAVYEEQMKRIDESLRRGRQRIAAARNEAMTSVEELMRLLQEHEKAVITNLDEIEGKAQREHAMQREHFQISMNQLQTHVDWFKDILRRKKSVEILQSHALIGQCRGVLNAEKKNIYKPSHVRYEMNKVLVEDVRRVVSSMGQIVVSSTDPLQSLAEGTGLKIGEVGREAKITLTTKDCDGNQCYDENDRIDVTVQTPSSKGLSYMIKPDKNGEYSVSYTPDCVGQHEVLIAVNDEPLNGSPWSVYVTRHNYKYSFSIGLHAREQGQFYRPINIAIDNKSGNVAVADENRVQIYSLEGTYLRDVAKNGLITPTSVAFTKSSELIVVSSSNLIFCFDQSYRFVKTMALTNKELNSPRRLTIAGDGRLVVCDWGDHTVKVLSSDGSQLLLTIRESANSLPRHAVCHQKMIFVSCYLAGIVKVFSEKDGVFLYSIGVSNLSTPVGLEVDRFDNLVVCDCDNARLQIFTLDGKFLNTVKGRHDGLSEPYSIAVSSASQLFVTDYSKHCVHVFQ</sequence>
<organism evidence="10 11">
    <name type="scientific">Porites evermanni</name>
    <dbReference type="NCBI Taxonomy" id="104178"/>
    <lineage>
        <taxon>Eukaryota</taxon>
        <taxon>Metazoa</taxon>
        <taxon>Cnidaria</taxon>
        <taxon>Anthozoa</taxon>
        <taxon>Hexacorallia</taxon>
        <taxon>Scleractinia</taxon>
        <taxon>Fungiina</taxon>
        <taxon>Poritidae</taxon>
        <taxon>Porites</taxon>
    </lineage>
</organism>
<evidence type="ECO:0000259" key="9">
    <source>
        <dbReference type="PROSITE" id="PS50119"/>
    </source>
</evidence>
<accession>A0ABN8STX9</accession>
<dbReference type="Proteomes" id="UP001159427">
    <property type="component" value="Unassembled WGS sequence"/>
</dbReference>
<dbReference type="InterPro" id="IPR017868">
    <property type="entry name" value="Filamin/ABP280_repeat-like"/>
</dbReference>
<dbReference type="Pfam" id="PF00643">
    <property type="entry name" value="zf-B_box"/>
    <property type="match status" value="1"/>
</dbReference>
<dbReference type="CDD" id="cd05819">
    <property type="entry name" value="NHL"/>
    <property type="match status" value="1"/>
</dbReference>
<dbReference type="SMART" id="SM00557">
    <property type="entry name" value="IG_FLMN"/>
    <property type="match status" value="1"/>
</dbReference>
<dbReference type="SUPFAM" id="SSF101898">
    <property type="entry name" value="NHL repeat"/>
    <property type="match status" value="1"/>
</dbReference>
<dbReference type="EMBL" id="CALNXI010003473">
    <property type="protein sequence ID" value="CAH3193394.1"/>
    <property type="molecule type" value="Genomic_DNA"/>
</dbReference>
<keyword evidence="4" id="KW-0862">Zinc</keyword>
<dbReference type="InterPro" id="IPR011042">
    <property type="entry name" value="6-blade_b-propeller_TolB-like"/>
</dbReference>
<keyword evidence="11" id="KW-1185">Reference proteome</keyword>
<dbReference type="InterPro" id="IPR041249">
    <property type="entry name" value="HEPN_DZIP3"/>
</dbReference>
<proteinExistence type="predicted"/>
<dbReference type="Pfam" id="PF00630">
    <property type="entry name" value="Filamin"/>
    <property type="match status" value="1"/>
</dbReference>
<dbReference type="Gene3D" id="2.60.40.10">
    <property type="entry name" value="Immunoglobulins"/>
    <property type="match status" value="1"/>
</dbReference>
<dbReference type="Pfam" id="PF18738">
    <property type="entry name" value="HEPN_DZIP3"/>
    <property type="match status" value="1"/>
</dbReference>
<dbReference type="PROSITE" id="PS50119">
    <property type="entry name" value="ZF_BBOX"/>
    <property type="match status" value="1"/>
</dbReference>
<dbReference type="PANTHER" id="PTHR24104">
    <property type="entry name" value="E3 UBIQUITIN-PROTEIN LIGASE NHLRC1-RELATED"/>
    <property type="match status" value="1"/>
</dbReference>
<keyword evidence="8" id="KW-0175">Coiled coil</keyword>
<evidence type="ECO:0000256" key="5">
    <source>
        <dbReference type="PROSITE-ProRule" id="PRU00024"/>
    </source>
</evidence>
<dbReference type="InterPro" id="IPR014756">
    <property type="entry name" value="Ig_E-set"/>
</dbReference>
<dbReference type="InterPro" id="IPR001258">
    <property type="entry name" value="NHL_repeat"/>
</dbReference>
<protein>
    <recommendedName>
        <fullName evidence="9">B box-type domain-containing protein</fullName>
    </recommendedName>
</protein>
<comment type="caution">
    <text evidence="10">The sequence shown here is derived from an EMBL/GenBank/DDBJ whole genome shotgun (WGS) entry which is preliminary data.</text>
</comment>
<dbReference type="PROSITE" id="PS50194">
    <property type="entry name" value="FILAMIN_REPEAT"/>
    <property type="match status" value="1"/>
</dbReference>
<evidence type="ECO:0000256" key="4">
    <source>
        <dbReference type="ARBA" id="ARBA00022833"/>
    </source>
</evidence>
<dbReference type="Gene3D" id="3.30.160.60">
    <property type="entry name" value="Classic Zinc Finger"/>
    <property type="match status" value="1"/>
</dbReference>
<feature type="coiled-coil region" evidence="8">
    <location>
        <begin position="301"/>
        <end position="367"/>
    </location>
</feature>
<feature type="repeat" description="Filamin" evidence="6">
    <location>
        <begin position="467"/>
        <end position="568"/>
    </location>
</feature>
<evidence type="ECO:0000313" key="11">
    <source>
        <dbReference type="Proteomes" id="UP001159427"/>
    </source>
</evidence>
<name>A0ABN8STX9_9CNID</name>
<evidence type="ECO:0000256" key="1">
    <source>
        <dbReference type="ARBA" id="ARBA00022723"/>
    </source>
</evidence>
<keyword evidence="3 5" id="KW-0863">Zinc-finger</keyword>
<dbReference type="InterPro" id="IPR050952">
    <property type="entry name" value="TRIM-NHL_E3_ligases"/>
</dbReference>
<evidence type="ECO:0000256" key="6">
    <source>
        <dbReference type="PROSITE-ProRule" id="PRU00087"/>
    </source>
</evidence>
<evidence type="ECO:0000256" key="8">
    <source>
        <dbReference type="SAM" id="Coils"/>
    </source>
</evidence>
<feature type="repeat" description="NHL" evidence="7">
    <location>
        <begin position="576"/>
        <end position="618"/>
    </location>
</feature>
<reference evidence="10 11" key="1">
    <citation type="submission" date="2022-05" db="EMBL/GenBank/DDBJ databases">
        <authorList>
            <consortium name="Genoscope - CEA"/>
            <person name="William W."/>
        </authorList>
    </citation>
    <scope>NUCLEOTIDE SEQUENCE [LARGE SCALE GENOMIC DNA]</scope>
</reference>
<dbReference type="PANTHER" id="PTHR24104:SF25">
    <property type="entry name" value="PROTEIN LIN-41"/>
    <property type="match status" value="1"/>
</dbReference>
<keyword evidence="2" id="KW-0677">Repeat</keyword>
<dbReference type="InterPro" id="IPR001298">
    <property type="entry name" value="Filamin/ABP280_rpt"/>
</dbReference>
<feature type="repeat" description="NHL" evidence="7">
    <location>
        <begin position="794"/>
        <end position="830"/>
    </location>
</feature>
<dbReference type="PROSITE" id="PS51125">
    <property type="entry name" value="NHL"/>
    <property type="match status" value="4"/>
</dbReference>
<feature type="domain" description="B box-type" evidence="9">
    <location>
        <begin position="257"/>
        <end position="300"/>
    </location>
</feature>
<dbReference type="InterPro" id="IPR000315">
    <property type="entry name" value="Znf_B-box"/>
</dbReference>
<evidence type="ECO:0000256" key="7">
    <source>
        <dbReference type="PROSITE-ProRule" id="PRU00504"/>
    </source>
</evidence>
<evidence type="ECO:0000256" key="2">
    <source>
        <dbReference type="ARBA" id="ARBA00022737"/>
    </source>
</evidence>
<dbReference type="SUPFAM" id="SSF81296">
    <property type="entry name" value="E set domains"/>
    <property type="match status" value="1"/>
</dbReference>
<dbReference type="InterPro" id="IPR013783">
    <property type="entry name" value="Ig-like_fold"/>
</dbReference>
<evidence type="ECO:0000256" key="3">
    <source>
        <dbReference type="ARBA" id="ARBA00022771"/>
    </source>
</evidence>